<gene>
    <name evidence="3" type="ORF">KME25_06395</name>
</gene>
<dbReference type="EMBL" id="JAHHIF010000006">
    <property type="protein sequence ID" value="MBW4544057.1"/>
    <property type="molecule type" value="Genomic_DNA"/>
</dbReference>
<organism evidence="3 4">
    <name type="scientific">Symplocastrum torsivum CPER-KK1</name>
    <dbReference type="NCBI Taxonomy" id="450513"/>
    <lineage>
        <taxon>Bacteria</taxon>
        <taxon>Bacillati</taxon>
        <taxon>Cyanobacteriota</taxon>
        <taxon>Cyanophyceae</taxon>
        <taxon>Oscillatoriophycideae</taxon>
        <taxon>Oscillatoriales</taxon>
        <taxon>Microcoleaceae</taxon>
        <taxon>Symplocastrum</taxon>
    </lineage>
</organism>
<dbReference type="Pfam" id="PF02698">
    <property type="entry name" value="DUF218"/>
    <property type="match status" value="1"/>
</dbReference>
<evidence type="ECO:0000259" key="2">
    <source>
        <dbReference type="Pfam" id="PF02698"/>
    </source>
</evidence>
<keyword evidence="1" id="KW-0472">Membrane</keyword>
<reference evidence="3" key="1">
    <citation type="submission" date="2021-05" db="EMBL/GenBank/DDBJ databases">
        <authorList>
            <person name="Pietrasiak N."/>
            <person name="Ward R."/>
            <person name="Stajich J.E."/>
            <person name="Kurbessoian T."/>
        </authorList>
    </citation>
    <scope>NUCLEOTIDE SEQUENCE</scope>
    <source>
        <strain evidence="3">CPER-KK1</strain>
    </source>
</reference>
<protein>
    <submittedName>
        <fullName evidence="3">YdcF family protein</fullName>
    </submittedName>
</protein>
<proteinExistence type="predicted"/>
<evidence type="ECO:0000256" key="1">
    <source>
        <dbReference type="SAM" id="Phobius"/>
    </source>
</evidence>
<feature type="domain" description="DUF218" evidence="2">
    <location>
        <begin position="57"/>
        <end position="156"/>
    </location>
</feature>
<comment type="caution">
    <text evidence="3">The sequence shown here is derived from an EMBL/GenBank/DDBJ whole genome shotgun (WGS) entry which is preliminary data.</text>
</comment>
<accession>A0A951PID8</accession>
<evidence type="ECO:0000313" key="4">
    <source>
        <dbReference type="Proteomes" id="UP000753908"/>
    </source>
</evidence>
<evidence type="ECO:0000313" key="3">
    <source>
        <dbReference type="EMBL" id="MBW4544057.1"/>
    </source>
</evidence>
<sequence length="233" mass="26755">MRDKLILRNWARFKNWFRAKLQWRLISLGLLGFGVLLCGWLLINTLRLQAAATGSVDTFFVLGGSIRREIYAAELTKQHPETRVLVSQGSLDPCILLIFQREQAPIRHVWLEKCANSTFDNFYFNIPLLDQWGVRKLKLITSPSHLPRAQWMAQILLGAQGIWVELDVVEEQGIPGNREHWLKTGLDVTRSVIWAVLSQFIQPKCSKLIPLTTVELQIWGNTGFKCEYQGNLD</sequence>
<dbReference type="AlphaFoldDB" id="A0A951PID8"/>
<name>A0A951PID8_9CYAN</name>
<dbReference type="InterPro" id="IPR003848">
    <property type="entry name" value="DUF218"/>
</dbReference>
<reference evidence="3" key="2">
    <citation type="journal article" date="2022" name="Microbiol. Resour. Announc.">
        <title>Metagenome Sequencing to Explore Phylogenomics of Terrestrial Cyanobacteria.</title>
        <authorList>
            <person name="Ward R.D."/>
            <person name="Stajich J.E."/>
            <person name="Johansen J.R."/>
            <person name="Huntemann M."/>
            <person name="Clum A."/>
            <person name="Foster B."/>
            <person name="Foster B."/>
            <person name="Roux S."/>
            <person name="Palaniappan K."/>
            <person name="Varghese N."/>
            <person name="Mukherjee S."/>
            <person name="Reddy T.B.K."/>
            <person name="Daum C."/>
            <person name="Copeland A."/>
            <person name="Chen I.A."/>
            <person name="Ivanova N.N."/>
            <person name="Kyrpides N.C."/>
            <person name="Shapiro N."/>
            <person name="Eloe-Fadrosh E.A."/>
            <person name="Pietrasiak N."/>
        </authorList>
    </citation>
    <scope>NUCLEOTIDE SEQUENCE</scope>
    <source>
        <strain evidence="3">CPER-KK1</strain>
    </source>
</reference>
<dbReference type="Proteomes" id="UP000753908">
    <property type="component" value="Unassembled WGS sequence"/>
</dbReference>
<dbReference type="CDD" id="cd06259">
    <property type="entry name" value="YdcF-like"/>
    <property type="match status" value="1"/>
</dbReference>
<keyword evidence="1" id="KW-1133">Transmembrane helix</keyword>
<keyword evidence="1" id="KW-0812">Transmembrane</keyword>
<feature type="transmembrane region" description="Helical" evidence="1">
    <location>
        <begin position="21"/>
        <end position="43"/>
    </location>
</feature>